<evidence type="ECO:0000313" key="2">
    <source>
        <dbReference type="EMBL" id="ORZ27056.1"/>
    </source>
</evidence>
<dbReference type="InterPro" id="IPR003781">
    <property type="entry name" value="CoA-bd"/>
</dbReference>
<dbReference type="OrthoDB" id="5138418at2759"/>
<gene>
    <name evidence="2" type="ORF">BCR41DRAFT_288494</name>
</gene>
<dbReference type="EMBL" id="MCFF01000005">
    <property type="protein sequence ID" value="ORZ27056.1"/>
    <property type="molecule type" value="Genomic_DNA"/>
</dbReference>
<evidence type="ECO:0000259" key="1">
    <source>
        <dbReference type="SMART" id="SM00881"/>
    </source>
</evidence>
<dbReference type="SUPFAM" id="SSF51735">
    <property type="entry name" value="NAD(P)-binding Rossmann-fold domains"/>
    <property type="match status" value="1"/>
</dbReference>
<feature type="non-terminal residue" evidence="2">
    <location>
        <position position="127"/>
    </location>
</feature>
<keyword evidence="3" id="KW-1185">Reference proteome</keyword>
<reference evidence="2 3" key="1">
    <citation type="submission" date="2016-07" db="EMBL/GenBank/DDBJ databases">
        <title>Pervasive Adenine N6-methylation of Active Genes in Fungi.</title>
        <authorList>
            <consortium name="DOE Joint Genome Institute"/>
            <person name="Mondo S.J."/>
            <person name="Dannebaum R.O."/>
            <person name="Kuo R.C."/>
            <person name="Labutti K."/>
            <person name="Haridas S."/>
            <person name="Kuo A."/>
            <person name="Salamov A."/>
            <person name="Ahrendt S.R."/>
            <person name="Lipzen A."/>
            <person name="Sullivan W."/>
            <person name="Andreopoulos W.B."/>
            <person name="Clum A."/>
            <person name="Lindquist E."/>
            <person name="Daum C."/>
            <person name="Ramamoorthy G.K."/>
            <person name="Gryganskyi A."/>
            <person name="Culley D."/>
            <person name="Magnuson J.K."/>
            <person name="James T.Y."/>
            <person name="O'Malley M.A."/>
            <person name="Stajich J.E."/>
            <person name="Spatafora J.W."/>
            <person name="Visel A."/>
            <person name="Grigoriev I.V."/>
        </authorList>
    </citation>
    <scope>NUCLEOTIDE SEQUENCE [LARGE SCALE GENOMIC DNA]</scope>
    <source>
        <strain evidence="2 3">NRRL 3116</strain>
    </source>
</reference>
<evidence type="ECO:0000313" key="3">
    <source>
        <dbReference type="Proteomes" id="UP000193648"/>
    </source>
</evidence>
<dbReference type="STRING" id="64571.A0A1Y2GXP8"/>
<dbReference type="PANTHER" id="PTHR33303">
    <property type="entry name" value="CYTOPLASMIC PROTEIN-RELATED"/>
    <property type="match status" value="1"/>
</dbReference>
<organism evidence="2 3">
    <name type="scientific">Lobosporangium transversale</name>
    <dbReference type="NCBI Taxonomy" id="64571"/>
    <lineage>
        <taxon>Eukaryota</taxon>
        <taxon>Fungi</taxon>
        <taxon>Fungi incertae sedis</taxon>
        <taxon>Mucoromycota</taxon>
        <taxon>Mortierellomycotina</taxon>
        <taxon>Mortierellomycetes</taxon>
        <taxon>Mortierellales</taxon>
        <taxon>Mortierellaceae</taxon>
        <taxon>Lobosporangium</taxon>
    </lineage>
</organism>
<dbReference type="GeneID" id="33562152"/>
<feature type="domain" description="CoA-binding" evidence="1">
    <location>
        <begin position="5"/>
        <end position="100"/>
    </location>
</feature>
<dbReference type="InterPro" id="IPR036291">
    <property type="entry name" value="NAD(P)-bd_dom_sf"/>
</dbReference>
<proteinExistence type="predicted"/>
<accession>A0A1Y2GXP8</accession>
<dbReference type="RefSeq" id="XP_021884803.1">
    <property type="nucleotide sequence ID" value="XM_022020308.1"/>
</dbReference>
<feature type="non-terminal residue" evidence="2">
    <location>
        <position position="1"/>
    </location>
</feature>
<dbReference type="AlphaFoldDB" id="A0A1Y2GXP8"/>
<dbReference type="Proteomes" id="UP000193648">
    <property type="component" value="Unassembled WGS sequence"/>
</dbReference>
<dbReference type="SMART" id="SM00881">
    <property type="entry name" value="CoA_binding"/>
    <property type="match status" value="1"/>
</dbReference>
<dbReference type="PANTHER" id="PTHR33303:SF2">
    <property type="entry name" value="COA-BINDING DOMAIN-CONTAINING PROTEIN"/>
    <property type="match status" value="1"/>
</dbReference>
<comment type="caution">
    <text evidence="2">The sequence shown here is derived from an EMBL/GenBank/DDBJ whole genome shotgun (WGS) entry which is preliminary data.</text>
</comment>
<sequence>VREFFASAEQKFAVVGASNNRSKFGNKVLRWYIDNGYTAVPVNPKEKSIESLSCVPNLSALPGNPADYHISVITPPPATKSILEEAHKNGITRVWLQPDVDSPEALDYAKETGIKIIAGGPCVLING</sequence>
<dbReference type="Gene3D" id="3.40.50.720">
    <property type="entry name" value="NAD(P)-binding Rossmann-like Domain"/>
    <property type="match status" value="1"/>
</dbReference>
<dbReference type="Pfam" id="PF13380">
    <property type="entry name" value="CoA_binding_2"/>
    <property type="match status" value="1"/>
</dbReference>
<protein>
    <submittedName>
        <fullName evidence="2">CoA-binding protein</fullName>
    </submittedName>
</protein>
<name>A0A1Y2GXP8_9FUNG</name>
<dbReference type="InParanoid" id="A0A1Y2GXP8"/>